<evidence type="ECO:0000256" key="1">
    <source>
        <dbReference type="SAM" id="MobiDB-lite"/>
    </source>
</evidence>
<evidence type="ECO:0000313" key="2">
    <source>
        <dbReference type="EMBL" id="CAE7550499.1"/>
    </source>
</evidence>
<sequence length="454" mass="50372">MSSGNASDGGISRNKDGVPQWSGDPATFQQYEEEARLWEQTQAWHKRHMAAPRLKAELQGAARRLILGQPAEWTAHEGGVSELLQFLRARLGKAQMPELSEWLTRYFRSTKRKAQETVGEYITRTSLDTTPEDGQNGAAPQAAAPTATDGDGEMDGDPQDVVTSAAISVIKFETLSNQPLRYIRTNMPGLSSMNKVQLVAEIHRLGGTADVSARKLELQQQLYGLYEDHGVSTGPNRATTDYQNYTRAMNKAGKYKKDLIKYMEEHLNLSVNYNATQIQLQKQALLKIYALSKIDETDPVGFGIHSSLSYRELKETQPQYCQWARATANEGQCNPLMTRLVRWLVEDQASGSLSGHPIGPKAKAKSTSTAIHGRRDVGDTDVQSTGSLNTDMTQETVMREMMGALRNLQAEVGALKEEQRSSRPRRENHPDEEMETKSVNEDGSFVAVSGPTKK</sequence>
<name>A0A812U0C2_9DINO</name>
<feature type="compositionally biased region" description="Basic and acidic residues" evidence="1">
    <location>
        <begin position="414"/>
        <end position="440"/>
    </location>
</feature>
<dbReference type="OrthoDB" id="447620at2759"/>
<feature type="region of interest" description="Disordered" evidence="1">
    <location>
        <begin position="352"/>
        <end position="387"/>
    </location>
</feature>
<feature type="compositionally biased region" description="Low complexity" evidence="1">
    <location>
        <begin position="134"/>
        <end position="149"/>
    </location>
</feature>
<dbReference type="AlphaFoldDB" id="A0A812U0C2"/>
<keyword evidence="3" id="KW-1185">Reference proteome</keyword>
<reference evidence="2" key="1">
    <citation type="submission" date="2021-02" db="EMBL/GenBank/DDBJ databases">
        <authorList>
            <person name="Dougan E. K."/>
            <person name="Rhodes N."/>
            <person name="Thang M."/>
            <person name="Chan C."/>
        </authorList>
    </citation>
    <scope>NUCLEOTIDE SEQUENCE</scope>
</reference>
<dbReference type="Proteomes" id="UP000601435">
    <property type="component" value="Unassembled WGS sequence"/>
</dbReference>
<feature type="region of interest" description="Disordered" evidence="1">
    <location>
        <begin position="1"/>
        <end position="25"/>
    </location>
</feature>
<evidence type="ECO:0000313" key="3">
    <source>
        <dbReference type="Proteomes" id="UP000601435"/>
    </source>
</evidence>
<feature type="region of interest" description="Disordered" evidence="1">
    <location>
        <begin position="408"/>
        <end position="454"/>
    </location>
</feature>
<organism evidence="2 3">
    <name type="scientific">Symbiodinium necroappetens</name>
    <dbReference type="NCBI Taxonomy" id="1628268"/>
    <lineage>
        <taxon>Eukaryota</taxon>
        <taxon>Sar</taxon>
        <taxon>Alveolata</taxon>
        <taxon>Dinophyceae</taxon>
        <taxon>Suessiales</taxon>
        <taxon>Symbiodiniaceae</taxon>
        <taxon>Symbiodinium</taxon>
    </lineage>
</organism>
<accession>A0A812U0C2</accession>
<comment type="caution">
    <text evidence="2">The sequence shown here is derived from an EMBL/GenBank/DDBJ whole genome shotgun (WGS) entry which is preliminary data.</text>
</comment>
<gene>
    <name evidence="2" type="ORF">SNEC2469_LOCUS15857</name>
</gene>
<protein>
    <submittedName>
        <fullName evidence="2">Uncharacterized protein</fullName>
    </submittedName>
</protein>
<proteinExistence type="predicted"/>
<dbReference type="EMBL" id="CAJNJA010025858">
    <property type="protein sequence ID" value="CAE7550499.1"/>
    <property type="molecule type" value="Genomic_DNA"/>
</dbReference>
<feature type="region of interest" description="Disordered" evidence="1">
    <location>
        <begin position="124"/>
        <end position="159"/>
    </location>
</feature>
<feature type="compositionally biased region" description="Polar residues" evidence="1">
    <location>
        <begin position="124"/>
        <end position="133"/>
    </location>
</feature>